<dbReference type="GO" id="GO:0008999">
    <property type="term" value="F:protein-N-terminal-alanine acetyltransferase activity"/>
    <property type="evidence" value="ECO:0007669"/>
    <property type="project" value="TreeGrafter"/>
</dbReference>
<dbReference type="InterPro" id="IPR016181">
    <property type="entry name" value="Acyl_CoA_acyltransferase"/>
</dbReference>
<name>A0A3B0RT36_9ZZZZ</name>
<gene>
    <name evidence="5" type="ORF">MNBD_ALPHA02-1756</name>
</gene>
<protein>
    <submittedName>
        <fullName evidence="5">Uncharacterized acetyltransferase SCO6490</fullName>
    </submittedName>
</protein>
<keyword evidence="2" id="KW-0012">Acyltransferase</keyword>
<dbReference type="PANTHER" id="PTHR43792:SF8">
    <property type="entry name" value="[RIBOSOMAL PROTEIN US5]-ALANINE N-ACETYLTRANSFERASE"/>
    <property type="match status" value="1"/>
</dbReference>
<proteinExistence type="inferred from homology"/>
<organism evidence="5">
    <name type="scientific">hydrothermal vent metagenome</name>
    <dbReference type="NCBI Taxonomy" id="652676"/>
    <lineage>
        <taxon>unclassified sequences</taxon>
        <taxon>metagenomes</taxon>
        <taxon>ecological metagenomes</taxon>
    </lineage>
</organism>
<sequence>MRILSPRKSPLRVGRLVYISAPAAQNKHAYQNFIRRNEDYHKPWVYHSFDLSYFDQYLTRIKRGVTQGFFIFENDTDNLVGVININNILLGAISSASLGYYGDQDYAGRGHMTEGMRLALDYAVADLGLHRLEANIQPDNIPSLNFVKNIGFKREGFSPKYLKIGGKWRDHERWAILDEDIKSNKNHT</sequence>
<dbReference type="PROSITE" id="PS51186">
    <property type="entry name" value="GNAT"/>
    <property type="match status" value="1"/>
</dbReference>
<evidence type="ECO:0000313" key="5">
    <source>
        <dbReference type="EMBL" id="VAV94682.1"/>
    </source>
</evidence>
<dbReference type="InterPro" id="IPR000182">
    <property type="entry name" value="GNAT_dom"/>
</dbReference>
<dbReference type="SUPFAM" id="SSF55729">
    <property type="entry name" value="Acyl-CoA N-acyltransferases (Nat)"/>
    <property type="match status" value="1"/>
</dbReference>
<dbReference type="InterPro" id="IPR051531">
    <property type="entry name" value="N-acetyltransferase"/>
</dbReference>
<accession>A0A3B0RT36</accession>
<evidence type="ECO:0000256" key="1">
    <source>
        <dbReference type="ARBA" id="ARBA00022679"/>
    </source>
</evidence>
<evidence type="ECO:0000256" key="2">
    <source>
        <dbReference type="ARBA" id="ARBA00023315"/>
    </source>
</evidence>
<keyword evidence="1 5" id="KW-0808">Transferase</keyword>
<reference evidence="5" key="1">
    <citation type="submission" date="2018-06" db="EMBL/GenBank/DDBJ databases">
        <authorList>
            <person name="Zhirakovskaya E."/>
        </authorList>
    </citation>
    <scope>NUCLEOTIDE SEQUENCE</scope>
</reference>
<dbReference type="GO" id="GO:0005737">
    <property type="term" value="C:cytoplasm"/>
    <property type="evidence" value="ECO:0007669"/>
    <property type="project" value="TreeGrafter"/>
</dbReference>
<dbReference type="AlphaFoldDB" id="A0A3B0RT36"/>
<dbReference type="Pfam" id="PF13302">
    <property type="entry name" value="Acetyltransf_3"/>
    <property type="match status" value="1"/>
</dbReference>
<comment type="similarity">
    <text evidence="3">Belongs to the acetyltransferase family. RimJ subfamily.</text>
</comment>
<feature type="domain" description="N-acetyltransferase" evidence="4">
    <location>
        <begin position="17"/>
        <end position="179"/>
    </location>
</feature>
<evidence type="ECO:0000259" key="4">
    <source>
        <dbReference type="PROSITE" id="PS51186"/>
    </source>
</evidence>
<evidence type="ECO:0000256" key="3">
    <source>
        <dbReference type="ARBA" id="ARBA00038502"/>
    </source>
</evidence>
<dbReference type="Gene3D" id="3.40.630.30">
    <property type="match status" value="1"/>
</dbReference>
<dbReference type="EMBL" id="UOED01000093">
    <property type="protein sequence ID" value="VAV94682.1"/>
    <property type="molecule type" value="Genomic_DNA"/>
</dbReference>
<dbReference type="PANTHER" id="PTHR43792">
    <property type="entry name" value="GNAT FAMILY, PUTATIVE (AFU_ORTHOLOGUE AFUA_3G00765)-RELATED-RELATED"/>
    <property type="match status" value="1"/>
</dbReference>